<keyword evidence="5" id="KW-1003">Cell membrane</keyword>
<dbReference type="GO" id="GO:0009425">
    <property type="term" value="C:bacterial-type flagellum basal body"/>
    <property type="evidence" value="ECO:0007669"/>
    <property type="project" value="UniProtKB-SubCell"/>
</dbReference>
<dbReference type="GO" id="GO:0071973">
    <property type="term" value="P:bacterial-type flagellum-dependent cell motility"/>
    <property type="evidence" value="ECO:0007669"/>
    <property type="project" value="InterPro"/>
</dbReference>
<dbReference type="Pfam" id="PF14841">
    <property type="entry name" value="FliG_M"/>
    <property type="match status" value="1"/>
</dbReference>
<feature type="region of interest" description="Disordered" evidence="11">
    <location>
        <begin position="1"/>
        <end position="23"/>
    </location>
</feature>
<evidence type="ECO:0000259" key="12">
    <source>
        <dbReference type="Pfam" id="PF01706"/>
    </source>
</evidence>
<comment type="function">
    <text evidence="10">FliG is one of three proteins (FliG, FliN, FliM) that forms the rotor-mounted switch complex (C ring), located at the base of the basal body. This complex interacts with the CheY and CheZ chemotaxis proteins, in addition to contacting components of the motor that determine the direction of flagellar rotation.</text>
</comment>
<dbReference type="Pfam" id="PF14842">
    <property type="entry name" value="FliG_N"/>
    <property type="match status" value="1"/>
</dbReference>
<evidence type="ECO:0000256" key="7">
    <source>
        <dbReference type="ARBA" id="ARBA00022779"/>
    </source>
</evidence>
<keyword evidence="15" id="KW-0966">Cell projection</keyword>
<evidence type="ECO:0000256" key="11">
    <source>
        <dbReference type="SAM" id="MobiDB-lite"/>
    </source>
</evidence>
<name>A0A1I5QV72_9RHOB</name>
<feature type="domain" description="Flagellar motor switch protein FliG N-terminal" evidence="14">
    <location>
        <begin position="27"/>
        <end position="120"/>
    </location>
</feature>
<evidence type="ECO:0000313" key="15">
    <source>
        <dbReference type="EMBL" id="SFP49931.1"/>
    </source>
</evidence>
<dbReference type="EMBL" id="FOXA01000007">
    <property type="protein sequence ID" value="SFP49931.1"/>
    <property type="molecule type" value="Genomic_DNA"/>
</dbReference>
<feature type="domain" description="Flagellar motor switch protein FliG C-terminal" evidence="12">
    <location>
        <begin position="239"/>
        <end position="349"/>
    </location>
</feature>
<dbReference type="SUPFAM" id="SSF48029">
    <property type="entry name" value="FliG"/>
    <property type="match status" value="2"/>
</dbReference>
<evidence type="ECO:0000256" key="1">
    <source>
        <dbReference type="ARBA" id="ARBA00004117"/>
    </source>
</evidence>
<evidence type="ECO:0000256" key="8">
    <source>
        <dbReference type="ARBA" id="ARBA00023136"/>
    </source>
</evidence>
<organism evidence="15 16">
    <name type="scientific">Tranquillimonas alkanivorans</name>
    <dbReference type="NCBI Taxonomy" id="441119"/>
    <lineage>
        <taxon>Bacteria</taxon>
        <taxon>Pseudomonadati</taxon>
        <taxon>Pseudomonadota</taxon>
        <taxon>Alphaproteobacteria</taxon>
        <taxon>Rhodobacterales</taxon>
        <taxon>Roseobacteraceae</taxon>
        <taxon>Tranquillimonas</taxon>
    </lineage>
</organism>
<gene>
    <name evidence="15" type="ORF">SAMN04488047_107116</name>
</gene>
<sequence>MSGTELSTATDGNWTAGADSPAAKAHLTRRQKAAVVVRLLLAEGAQLPLSELPESLQTELAAQMSQMRYIDRATLQEVVEEFAAELEAVGLSFPGGLDGVLSILEGAISPDIAARLRSQSGLVWTHDPWDTIAEIEVERLLPFLREESAEVAAVILSKLKVSKAAELLGRLPGDRARRITYAVSETAEIAPDTVRRIGLSLAAALKAEPPRAFVSGAVDRVGAILNVSEADTREGVLKGLEEEDEAFAAEVRRAIFTFEDIPRRVEPLDVPVILRSVDQSALVTIVAATDPKTQDTVEFLMDNMSKRMAGAIRDEAGELAGVKAKQAENARRQVLDTIRQLLDSREITLVGDDD</sequence>
<keyword evidence="9" id="KW-0975">Bacterial flagellum</keyword>
<dbReference type="Pfam" id="PF01706">
    <property type="entry name" value="FliG_C"/>
    <property type="match status" value="1"/>
</dbReference>
<proteinExistence type="inferred from homology"/>
<evidence type="ECO:0000256" key="9">
    <source>
        <dbReference type="ARBA" id="ARBA00023143"/>
    </source>
</evidence>
<dbReference type="InterPro" id="IPR023087">
    <property type="entry name" value="Flg_Motor_Flig_C"/>
</dbReference>
<dbReference type="InterPro" id="IPR032779">
    <property type="entry name" value="FliG_M"/>
</dbReference>
<keyword evidence="6" id="KW-0145">Chemotaxis</keyword>
<evidence type="ECO:0000259" key="13">
    <source>
        <dbReference type="Pfam" id="PF14841"/>
    </source>
</evidence>
<dbReference type="AlphaFoldDB" id="A0A1I5QV72"/>
<keyword evidence="16" id="KW-1185">Reference proteome</keyword>
<dbReference type="Gene3D" id="1.10.220.30">
    <property type="match status" value="3"/>
</dbReference>
<evidence type="ECO:0000259" key="14">
    <source>
        <dbReference type="Pfam" id="PF14842"/>
    </source>
</evidence>
<feature type="domain" description="Flagellar motor switch protein FliG middle" evidence="13">
    <location>
        <begin position="138"/>
        <end position="207"/>
    </location>
</feature>
<dbReference type="PANTHER" id="PTHR30534">
    <property type="entry name" value="FLAGELLAR MOTOR SWITCH PROTEIN FLIG"/>
    <property type="match status" value="1"/>
</dbReference>
<dbReference type="InterPro" id="IPR000090">
    <property type="entry name" value="Flg_Motor_Flig"/>
</dbReference>
<dbReference type="GO" id="GO:0005886">
    <property type="term" value="C:plasma membrane"/>
    <property type="evidence" value="ECO:0007669"/>
    <property type="project" value="UniProtKB-SubCell"/>
</dbReference>
<dbReference type="Proteomes" id="UP000199356">
    <property type="component" value="Unassembled WGS sequence"/>
</dbReference>
<dbReference type="PRINTS" id="PR00954">
    <property type="entry name" value="FLGMOTORFLIG"/>
</dbReference>
<evidence type="ECO:0000256" key="10">
    <source>
        <dbReference type="ARBA" id="ARBA00025598"/>
    </source>
</evidence>
<keyword evidence="15" id="KW-0969">Cilium</keyword>
<evidence type="ECO:0000256" key="6">
    <source>
        <dbReference type="ARBA" id="ARBA00022500"/>
    </source>
</evidence>
<dbReference type="InterPro" id="IPR011002">
    <property type="entry name" value="FliG_a-hlx"/>
</dbReference>
<evidence type="ECO:0000256" key="2">
    <source>
        <dbReference type="ARBA" id="ARBA00004413"/>
    </source>
</evidence>
<evidence type="ECO:0000256" key="3">
    <source>
        <dbReference type="ARBA" id="ARBA00010299"/>
    </source>
</evidence>
<reference evidence="15 16" key="1">
    <citation type="submission" date="2016-10" db="EMBL/GenBank/DDBJ databases">
        <authorList>
            <person name="de Groot N.N."/>
        </authorList>
    </citation>
    <scope>NUCLEOTIDE SEQUENCE [LARGE SCALE GENOMIC DNA]</scope>
    <source>
        <strain evidence="15 16">DSM 19547</strain>
    </source>
</reference>
<evidence type="ECO:0000313" key="16">
    <source>
        <dbReference type="Proteomes" id="UP000199356"/>
    </source>
</evidence>
<accession>A0A1I5QV72</accession>
<evidence type="ECO:0000256" key="5">
    <source>
        <dbReference type="ARBA" id="ARBA00022475"/>
    </source>
</evidence>
<evidence type="ECO:0000256" key="4">
    <source>
        <dbReference type="ARBA" id="ARBA00021870"/>
    </source>
</evidence>
<dbReference type="RefSeq" id="WP_093421419.1">
    <property type="nucleotide sequence ID" value="NZ_FOXA01000007.1"/>
</dbReference>
<dbReference type="PANTHER" id="PTHR30534:SF0">
    <property type="entry name" value="FLAGELLAR MOTOR SWITCH PROTEIN FLIG"/>
    <property type="match status" value="1"/>
</dbReference>
<dbReference type="GO" id="GO:0003774">
    <property type="term" value="F:cytoskeletal motor activity"/>
    <property type="evidence" value="ECO:0007669"/>
    <property type="project" value="InterPro"/>
</dbReference>
<keyword evidence="15" id="KW-0282">Flagellum</keyword>
<dbReference type="OrthoDB" id="7616820at2"/>
<feature type="compositionally biased region" description="Polar residues" evidence="11">
    <location>
        <begin position="1"/>
        <end position="13"/>
    </location>
</feature>
<protein>
    <recommendedName>
        <fullName evidence="4">Flagellar motor switch protein FliG</fullName>
    </recommendedName>
</protein>
<keyword evidence="8" id="KW-0472">Membrane</keyword>
<keyword evidence="7" id="KW-0283">Flagellar rotation</keyword>
<dbReference type="InterPro" id="IPR028263">
    <property type="entry name" value="FliG_N"/>
</dbReference>
<dbReference type="GO" id="GO:0006935">
    <property type="term" value="P:chemotaxis"/>
    <property type="evidence" value="ECO:0007669"/>
    <property type="project" value="UniProtKB-KW"/>
</dbReference>
<comment type="similarity">
    <text evidence="3">Belongs to the FliG family.</text>
</comment>
<comment type="subcellular location">
    <subcellularLocation>
        <location evidence="1">Bacterial flagellum basal body</location>
    </subcellularLocation>
    <subcellularLocation>
        <location evidence="2">Cell membrane</location>
        <topology evidence="2">Peripheral membrane protein</topology>
        <orientation evidence="2">Cytoplasmic side</orientation>
    </subcellularLocation>
</comment>
<dbReference type="STRING" id="441119.SAMN04488047_107116"/>